<dbReference type="Proteomes" id="UP000887565">
    <property type="component" value="Unplaced"/>
</dbReference>
<dbReference type="WBParaSite" id="nRc.2.0.1.t04503-RA">
    <property type="protein sequence ID" value="nRc.2.0.1.t04503-RA"/>
    <property type="gene ID" value="nRc.2.0.1.g04503"/>
</dbReference>
<dbReference type="Gene3D" id="3.30.310.210">
    <property type="match status" value="1"/>
</dbReference>
<reference evidence="2" key="1">
    <citation type="submission" date="2022-11" db="UniProtKB">
        <authorList>
            <consortium name="WormBaseParasite"/>
        </authorList>
    </citation>
    <scope>IDENTIFICATION</scope>
</reference>
<evidence type="ECO:0000313" key="2">
    <source>
        <dbReference type="WBParaSite" id="nRc.2.0.1.t04503-RA"/>
    </source>
</evidence>
<accession>A0A915HRF0</accession>
<organism evidence="1 2">
    <name type="scientific">Romanomermis culicivorax</name>
    <name type="common">Nematode worm</name>
    <dbReference type="NCBI Taxonomy" id="13658"/>
    <lineage>
        <taxon>Eukaryota</taxon>
        <taxon>Metazoa</taxon>
        <taxon>Ecdysozoa</taxon>
        <taxon>Nematoda</taxon>
        <taxon>Enoplea</taxon>
        <taxon>Dorylaimia</taxon>
        <taxon>Mermithida</taxon>
        <taxon>Mermithoidea</taxon>
        <taxon>Mermithidae</taxon>
        <taxon>Romanomermis</taxon>
    </lineage>
</organism>
<proteinExistence type="predicted"/>
<protein>
    <submittedName>
        <fullName evidence="2">Uncharacterized protein</fullName>
    </submittedName>
</protein>
<dbReference type="AlphaFoldDB" id="A0A915HRF0"/>
<sequence>MGAHRADLIDSHRKMDTHWEERKHLSNSKDDHQKIEWASVLKCDQLNKDIKEQEEKAKDKIDIQEQQSMTIKKKACKTKQQLRNIKELQRFTGAQVKLMGNKPPEVGQQRLDHVFLRIIGNFNAAQVVQTRVRQVVRSSQVEENNQRRYEKNVNVANKENNAEVAVKTGETASDAARINPPEIKSKIDVQQPVISNQVFAAQYNYSHQNGPQTSTLNIVHH</sequence>
<name>A0A915HRF0_ROMCU</name>
<keyword evidence="1" id="KW-1185">Reference proteome</keyword>
<evidence type="ECO:0000313" key="1">
    <source>
        <dbReference type="Proteomes" id="UP000887565"/>
    </source>
</evidence>